<dbReference type="AlphaFoldDB" id="A9P0K9"/>
<dbReference type="GO" id="GO:0005743">
    <property type="term" value="C:mitochondrial inner membrane"/>
    <property type="evidence" value="ECO:0007669"/>
    <property type="project" value="UniProtKB-SubCell"/>
</dbReference>
<dbReference type="OMA" id="EICTLYA"/>
<dbReference type="PANTHER" id="PTHR12964:SF0">
    <property type="entry name" value="NADH DEHYDROGENASE [UBIQUINONE] 1 ALPHA SUBCOMPLEX SUBUNIT 6"/>
    <property type="match status" value="1"/>
</dbReference>
<keyword evidence="5" id="KW-0999">Mitochondrion inner membrane</keyword>
<accession>A9P0K9</accession>
<dbReference type="GO" id="GO:0045271">
    <property type="term" value="C:respiratory chain complex I"/>
    <property type="evidence" value="ECO:0007669"/>
    <property type="project" value="InterPro"/>
</dbReference>
<dbReference type="EMBL" id="EF087165">
    <property type="protein sequence ID" value="ABK26420.1"/>
    <property type="molecule type" value="mRNA"/>
</dbReference>
<evidence type="ECO:0000256" key="4">
    <source>
        <dbReference type="ARBA" id="ARBA00022660"/>
    </source>
</evidence>
<evidence type="ECO:0000256" key="7">
    <source>
        <dbReference type="ARBA" id="ARBA00023128"/>
    </source>
</evidence>
<dbReference type="CDD" id="cd20266">
    <property type="entry name" value="Complex1_LYR_NDUFA6_LYRM6"/>
    <property type="match status" value="1"/>
</dbReference>
<keyword evidence="4" id="KW-0679">Respiratory chain</keyword>
<evidence type="ECO:0000256" key="5">
    <source>
        <dbReference type="ARBA" id="ARBA00022792"/>
    </source>
</evidence>
<evidence type="ECO:0000256" key="8">
    <source>
        <dbReference type="ARBA" id="ARBA00023136"/>
    </source>
</evidence>
<evidence type="ECO:0000256" key="3">
    <source>
        <dbReference type="ARBA" id="ARBA00022448"/>
    </source>
</evidence>
<reference evidence="9" key="1">
    <citation type="journal article" date="2008" name="BMC Genomics">
        <title>A conifer genomics resource of 200,000 spruce (Picea spp.) ESTs and 6,464 high-quality, sequence-finished full-length cDNAs for Sitka spruce (Picea sitchensis).</title>
        <authorList>
            <person name="Ralph S.G."/>
            <person name="Chun H.J."/>
            <person name="Kolosova N."/>
            <person name="Cooper D."/>
            <person name="Oddy C."/>
            <person name="Ritland C.E."/>
            <person name="Kirkpatrick R."/>
            <person name="Moore R."/>
            <person name="Barber S."/>
            <person name="Holt R.A."/>
            <person name="Jones S.J."/>
            <person name="Marra M.A."/>
            <person name="Douglas C.J."/>
            <person name="Ritland K."/>
            <person name="Bohlmann J."/>
        </authorList>
    </citation>
    <scope>NUCLEOTIDE SEQUENCE</scope>
    <source>
        <tissue evidence="9">Green portion of the leader tissue</tissue>
    </source>
</reference>
<keyword evidence="6" id="KW-0249">Electron transport</keyword>
<keyword evidence="8" id="KW-0472">Membrane</keyword>
<dbReference type="GO" id="GO:0006979">
    <property type="term" value="P:response to oxidative stress"/>
    <property type="evidence" value="ECO:0007669"/>
    <property type="project" value="TreeGrafter"/>
</dbReference>
<organism evidence="9">
    <name type="scientific">Picea sitchensis</name>
    <name type="common">Sitka spruce</name>
    <name type="synonym">Pinus sitchensis</name>
    <dbReference type="NCBI Taxonomy" id="3332"/>
    <lineage>
        <taxon>Eukaryota</taxon>
        <taxon>Viridiplantae</taxon>
        <taxon>Streptophyta</taxon>
        <taxon>Embryophyta</taxon>
        <taxon>Tracheophyta</taxon>
        <taxon>Spermatophyta</taxon>
        <taxon>Pinopsida</taxon>
        <taxon>Pinidae</taxon>
        <taxon>Conifers I</taxon>
        <taxon>Pinales</taxon>
        <taxon>Pinaceae</taxon>
        <taxon>Picea</taxon>
    </lineage>
</organism>
<dbReference type="InterPro" id="IPR016488">
    <property type="entry name" value="NADH_Ub_cplx-1_asu_su-6"/>
</dbReference>
<name>A9P0K9_PICSI</name>
<dbReference type="PANTHER" id="PTHR12964">
    <property type="entry name" value="NADH-UBIQUINONE OXIDOREDUCTASE B14 SUBUNIT"/>
    <property type="match status" value="1"/>
</dbReference>
<keyword evidence="7" id="KW-0496">Mitochondrion</keyword>
<proteinExistence type="evidence at transcript level"/>
<keyword evidence="3" id="KW-0813">Transport</keyword>
<evidence type="ECO:0000256" key="6">
    <source>
        <dbReference type="ARBA" id="ARBA00022982"/>
    </source>
</evidence>
<sequence length="133" mass="14927">MASPLRQVGTGANSQSLEEARKRVFHFFREACRSIPQIMETYNLHEVITTSQLRSVVAAQFRKQAHVTNPKVIDMLIIKGDEELRNCLDHSKQRHHILGQYVIAQGGLIPSNVGAVSSGGSDFLQKFYNSNNF</sequence>
<dbReference type="InterPro" id="IPR045299">
    <property type="entry name" value="Complex1_LYR_NDUFA6_LYRM6"/>
</dbReference>
<comment type="similarity">
    <text evidence="2">Belongs to the complex I LYR family.</text>
</comment>
<evidence type="ECO:0000256" key="1">
    <source>
        <dbReference type="ARBA" id="ARBA00004443"/>
    </source>
</evidence>
<comment type="subcellular location">
    <subcellularLocation>
        <location evidence="1">Mitochondrion inner membrane</location>
        <topology evidence="1">Peripheral membrane protein</topology>
        <orientation evidence="1">Matrix side</orientation>
    </subcellularLocation>
</comment>
<evidence type="ECO:0008006" key="10">
    <source>
        <dbReference type="Google" id="ProtNLM"/>
    </source>
</evidence>
<evidence type="ECO:0000256" key="2">
    <source>
        <dbReference type="ARBA" id="ARBA00009508"/>
    </source>
</evidence>
<protein>
    <recommendedName>
        <fullName evidence="10">NADH dehydrogenase [ubiquinone] 1 alpha subcomplex subunit 6</fullName>
    </recommendedName>
</protein>
<evidence type="ECO:0000313" key="9">
    <source>
        <dbReference type="EMBL" id="ABK26420.1"/>
    </source>
</evidence>